<sequence length="53" mass="5518">DAVASGHDLIMGEQLWAITKLGAKLEKPPTTCQVKMQSGMGITGGNCHGHAID</sequence>
<dbReference type="Proteomes" id="UP001642360">
    <property type="component" value="Unassembled WGS sequence"/>
</dbReference>
<protein>
    <submittedName>
        <fullName evidence="1">Uncharacterized protein</fullName>
    </submittedName>
</protein>
<organism evidence="1 2">
    <name type="scientific">Ilex paraguariensis</name>
    <name type="common">yerba mate</name>
    <dbReference type="NCBI Taxonomy" id="185542"/>
    <lineage>
        <taxon>Eukaryota</taxon>
        <taxon>Viridiplantae</taxon>
        <taxon>Streptophyta</taxon>
        <taxon>Embryophyta</taxon>
        <taxon>Tracheophyta</taxon>
        <taxon>Spermatophyta</taxon>
        <taxon>Magnoliopsida</taxon>
        <taxon>eudicotyledons</taxon>
        <taxon>Gunneridae</taxon>
        <taxon>Pentapetalae</taxon>
        <taxon>asterids</taxon>
        <taxon>campanulids</taxon>
        <taxon>Aquifoliales</taxon>
        <taxon>Aquifoliaceae</taxon>
        <taxon>Ilex</taxon>
    </lineage>
</organism>
<evidence type="ECO:0000313" key="1">
    <source>
        <dbReference type="EMBL" id="CAK9161934.1"/>
    </source>
</evidence>
<dbReference type="EMBL" id="CAUOFW020003761">
    <property type="protein sequence ID" value="CAK9161934.1"/>
    <property type="molecule type" value="Genomic_DNA"/>
</dbReference>
<proteinExistence type="predicted"/>
<reference evidence="1 2" key="1">
    <citation type="submission" date="2024-02" db="EMBL/GenBank/DDBJ databases">
        <authorList>
            <person name="Vignale AGUSTIN F."/>
            <person name="Sosa J E."/>
            <person name="Modenutti C."/>
        </authorList>
    </citation>
    <scope>NUCLEOTIDE SEQUENCE [LARGE SCALE GENOMIC DNA]</scope>
</reference>
<evidence type="ECO:0000313" key="2">
    <source>
        <dbReference type="Proteomes" id="UP001642360"/>
    </source>
</evidence>
<feature type="non-terminal residue" evidence="1">
    <location>
        <position position="1"/>
    </location>
</feature>
<accession>A0ABC8T3A7</accession>
<keyword evidence="2" id="KW-1185">Reference proteome</keyword>
<comment type="caution">
    <text evidence="1">The sequence shown here is derived from an EMBL/GenBank/DDBJ whole genome shotgun (WGS) entry which is preliminary data.</text>
</comment>
<dbReference type="AlphaFoldDB" id="A0ABC8T3A7"/>
<gene>
    <name evidence="1" type="ORF">ILEXP_LOCUS30760</name>
</gene>
<name>A0ABC8T3A7_9AQUA</name>